<gene>
    <name evidence="10" type="ORF">Ocin01_02042</name>
</gene>
<evidence type="ECO:0000256" key="5">
    <source>
        <dbReference type="ARBA" id="ARBA00023136"/>
    </source>
</evidence>
<evidence type="ECO:0000256" key="6">
    <source>
        <dbReference type="ARBA" id="ARBA00023157"/>
    </source>
</evidence>
<dbReference type="CDD" id="cd00112">
    <property type="entry name" value="LDLa"/>
    <property type="match status" value="4"/>
</dbReference>
<keyword evidence="2" id="KW-0812">Transmembrane</keyword>
<evidence type="ECO:0000256" key="1">
    <source>
        <dbReference type="ARBA" id="ARBA00004167"/>
    </source>
</evidence>
<comment type="caution">
    <text evidence="10">The sequence shown here is derived from an EMBL/GenBank/DDBJ whole genome shotgun (WGS) entry which is preliminary data.</text>
</comment>
<dbReference type="PANTHER" id="PTHR22722:SF15">
    <property type="entry name" value="LOW-DENSITY LIPOPROTEIN RECEPTOR-RELATED"/>
    <property type="match status" value="1"/>
</dbReference>
<dbReference type="Pfam" id="PF00057">
    <property type="entry name" value="Ldl_recept_a"/>
    <property type="match status" value="4"/>
</dbReference>
<dbReference type="PROSITE" id="PS50068">
    <property type="entry name" value="LDLRA_2"/>
    <property type="match status" value="4"/>
</dbReference>
<evidence type="ECO:0000256" key="8">
    <source>
        <dbReference type="ARBA" id="ARBA00023180"/>
    </source>
</evidence>
<dbReference type="SUPFAM" id="SSF57424">
    <property type="entry name" value="LDL receptor-like module"/>
    <property type="match status" value="4"/>
</dbReference>
<dbReference type="STRING" id="48709.A0A1D2NH79"/>
<evidence type="ECO:0000256" key="3">
    <source>
        <dbReference type="ARBA" id="ARBA00022737"/>
    </source>
</evidence>
<evidence type="ECO:0000256" key="2">
    <source>
        <dbReference type="ARBA" id="ARBA00022692"/>
    </source>
</evidence>
<dbReference type="PANTHER" id="PTHR22722">
    <property type="entry name" value="LOW-DENSITY LIPOPROTEIN RECEPTOR-RELATED PROTEIN 2-RELATED"/>
    <property type="match status" value="1"/>
</dbReference>
<feature type="disulfide bond" evidence="9">
    <location>
        <begin position="85"/>
        <end position="97"/>
    </location>
</feature>
<feature type="disulfide bond" evidence="9">
    <location>
        <begin position="174"/>
        <end position="192"/>
    </location>
</feature>
<keyword evidence="3" id="KW-0677">Repeat</keyword>
<dbReference type="InterPro" id="IPR036055">
    <property type="entry name" value="LDL_receptor-like_sf"/>
</dbReference>
<dbReference type="EMBL" id="LJIJ01000039">
    <property type="protein sequence ID" value="ODN04628.1"/>
    <property type="molecule type" value="Genomic_DNA"/>
</dbReference>
<keyword evidence="11" id="KW-1185">Reference proteome</keyword>
<dbReference type="PROSITE" id="PS01209">
    <property type="entry name" value="LDLRA_1"/>
    <property type="match status" value="2"/>
</dbReference>
<keyword evidence="4" id="KW-1133">Transmembrane helix</keyword>
<feature type="disulfide bond" evidence="9">
    <location>
        <begin position="167"/>
        <end position="179"/>
    </location>
</feature>
<accession>A0A1D2NH79</accession>
<keyword evidence="5" id="KW-0472">Membrane</keyword>
<keyword evidence="6 9" id="KW-1015">Disulfide bond</keyword>
<dbReference type="AlphaFoldDB" id="A0A1D2NH79"/>
<sequence>MVLQRYGVLKAIVQCLTVLLLIIGIVSEAKRVCGPNQFRCRNGKGCVAALDVCDSERHCKDESEENVQFCSGNYSNLTKNLEQECSAGMYRCRFGGCITSKHLCDGRIDCFDGSDETSDICRKNRCLGKKFRCDYGGCIKLSQQCNGKGECPDGSDETRGLCEEHICSLGSFKCNYGACIPGEKVCDGKADCLDKSDEFKSACDGDGNGNGGDNSTDFKVRSLYFQQN</sequence>
<dbReference type="InterPro" id="IPR051221">
    <property type="entry name" value="LDLR-related"/>
</dbReference>
<feature type="disulfide bond" evidence="9">
    <location>
        <begin position="126"/>
        <end position="138"/>
    </location>
</feature>
<organism evidence="10 11">
    <name type="scientific">Orchesella cincta</name>
    <name type="common">Springtail</name>
    <name type="synonym">Podura cincta</name>
    <dbReference type="NCBI Taxonomy" id="48709"/>
    <lineage>
        <taxon>Eukaryota</taxon>
        <taxon>Metazoa</taxon>
        <taxon>Ecdysozoa</taxon>
        <taxon>Arthropoda</taxon>
        <taxon>Hexapoda</taxon>
        <taxon>Collembola</taxon>
        <taxon>Entomobryomorpha</taxon>
        <taxon>Entomobryoidea</taxon>
        <taxon>Orchesellidae</taxon>
        <taxon>Orchesellinae</taxon>
        <taxon>Orchesella</taxon>
    </lineage>
</organism>
<feature type="disulfide bond" evidence="9">
    <location>
        <begin position="92"/>
        <end position="110"/>
    </location>
</feature>
<comment type="caution">
    <text evidence="9">Lacks conserved residue(s) required for the propagation of feature annotation.</text>
</comment>
<dbReference type="OrthoDB" id="6744641at2759"/>
<evidence type="ECO:0000313" key="11">
    <source>
        <dbReference type="Proteomes" id="UP000094527"/>
    </source>
</evidence>
<proteinExistence type="predicted"/>
<dbReference type="SMART" id="SM00192">
    <property type="entry name" value="LDLa"/>
    <property type="match status" value="4"/>
</dbReference>
<name>A0A1D2NH79_ORCCI</name>
<dbReference type="Gene3D" id="4.10.400.10">
    <property type="entry name" value="Low-density Lipoprotein Receptor"/>
    <property type="match status" value="4"/>
</dbReference>
<evidence type="ECO:0000256" key="4">
    <source>
        <dbReference type="ARBA" id="ARBA00022989"/>
    </source>
</evidence>
<dbReference type="GO" id="GO:0016324">
    <property type="term" value="C:apical plasma membrane"/>
    <property type="evidence" value="ECO:0007669"/>
    <property type="project" value="TreeGrafter"/>
</dbReference>
<evidence type="ECO:0000256" key="7">
    <source>
        <dbReference type="ARBA" id="ARBA00023170"/>
    </source>
</evidence>
<dbReference type="Proteomes" id="UP000094527">
    <property type="component" value="Unassembled WGS sequence"/>
</dbReference>
<dbReference type="InterPro" id="IPR002172">
    <property type="entry name" value="LDrepeatLR_classA_rpt"/>
</dbReference>
<dbReference type="InterPro" id="IPR023415">
    <property type="entry name" value="LDLR_class-A_CS"/>
</dbReference>
<dbReference type="PRINTS" id="PR00261">
    <property type="entry name" value="LDLRECEPTOR"/>
</dbReference>
<dbReference type="GO" id="GO:0043235">
    <property type="term" value="C:receptor complex"/>
    <property type="evidence" value="ECO:0007669"/>
    <property type="project" value="TreeGrafter"/>
</dbReference>
<evidence type="ECO:0000256" key="9">
    <source>
        <dbReference type="PROSITE-ProRule" id="PRU00124"/>
    </source>
</evidence>
<keyword evidence="8" id="KW-0325">Glycoprotein</keyword>
<keyword evidence="10" id="KW-0449">Lipoprotein</keyword>
<protein>
    <submittedName>
        <fullName evidence="10">Low-density lipoprotein receptor</fullName>
    </submittedName>
</protein>
<dbReference type="GO" id="GO:0006898">
    <property type="term" value="P:receptor-mediated endocytosis"/>
    <property type="evidence" value="ECO:0007669"/>
    <property type="project" value="TreeGrafter"/>
</dbReference>
<keyword evidence="7 10" id="KW-0675">Receptor</keyword>
<feature type="disulfide bond" evidence="9">
    <location>
        <begin position="133"/>
        <end position="151"/>
    </location>
</feature>
<evidence type="ECO:0000313" key="10">
    <source>
        <dbReference type="EMBL" id="ODN04628.1"/>
    </source>
</evidence>
<dbReference type="OMA" id="NCINRNY"/>
<reference evidence="10 11" key="1">
    <citation type="journal article" date="2016" name="Genome Biol. Evol.">
        <title>Gene Family Evolution Reflects Adaptation to Soil Environmental Stressors in the Genome of the Collembolan Orchesella cincta.</title>
        <authorList>
            <person name="Faddeeva-Vakhrusheva A."/>
            <person name="Derks M.F."/>
            <person name="Anvar S.Y."/>
            <person name="Agamennone V."/>
            <person name="Suring W."/>
            <person name="Smit S."/>
            <person name="van Straalen N.M."/>
            <person name="Roelofs D."/>
        </authorList>
    </citation>
    <scope>NUCLEOTIDE SEQUENCE [LARGE SCALE GENOMIC DNA]</scope>
    <source>
        <tissue evidence="10">Mixed pool</tissue>
    </source>
</reference>
<comment type="subcellular location">
    <subcellularLocation>
        <location evidence="1">Membrane</location>
        <topology evidence="1">Single-pass membrane protein</topology>
    </subcellularLocation>
</comment>
<dbReference type="GO" id="GO:0042562">
    <property type="term" value="F:hormone binding"/>
    <property type="evidence" value="ECO:0007669"/>
    <property type="project" value="TreeGrafter"/>
</dbReference>